<gene>
    <name evidence="4" type="ORF">LJ657_20770</name>
</gene>
<evidence type="ECO:0000313" key="5">
    <source>
        <dbReference type="Proteomes" id="UP001108029"/>
    </source>
</evidence>
<dbReference type="InterPro" id="IPR016130">
    <property type="entry name" value="Tyr_Pase_AS"/>
</dbReference>
<dbReference type="AlphaFoldDB" id="A0A9Q3VPE6"/>
<dbReference type="GO" id="GO:0016747">
    <property type="term" value="F:acyltransferase activity, transferring groups other than amino-acyl groups"/>
    <property type="evidence" value="ECO:0007669"/>
    <property type="project" value="InterPro"/>
</dbReference>
<dbReference type="InterPro" id="IPR000182">
    <property type="entry name" value="GNAT_dom"/>
</dbReference>
<dbReference type="SUPFAM" id="SSF52799">
    <property type="entry name" value="(Phosphotyrosine protein) phosphatases II"/>
    <property type="match status" value="1"/>
</dbReference>
<dbReference type="Proteomes" id="UP001108029">
    <property type="component" value="Unassembled WGS sequence"/>
</dbReference>
<dbReference type="PROSITE" id="PS51186">
    <property type="entry name" value="GNAT"/>
    <property type="match status" value="1"/>
</dbReference>
<evidence type="ECO:0000313" key="4">
    <source>
        <dbReference type="EMBL" id="MCD9876046.1"/>
    </source>
</evidence>
<organism evidence="4 5">
    <name type="scientific">Streptomyces guryensis</name>
    <dbReference type="NCBI Taxonomy" id="2886947"/>
    <lineage>
        <taxon>Bacteria</taxon>
        <taxon>Bacillati</taxon>
        <taxon>Actinomycetota</taxon>
        <taxon>Actinomycetes</taxon>
        <taxon>Kitasatosporales</taxon>
        <taxon>Streptomycetaceae</taxon>
        <taxon>Streptomyces</taxon>
    </lineage>
</organism>
<dbReference type="Gene3D" id="3.40.630.30">
    <property type="match status" value="1"/>
</dbReference>
<dbReference type="InterPro" id="IPR026893">
    <property type="entry name" value="Tyr/Ser_Pase_IphP-type"/>
</dbReference>
<feature type="domain" description="N-acetyltransferase" evidence="3">
    <location>
        <begin position="256"/>
        <end position="421"/>
    </location>
</feature>
<dbReference type="RefSeq" id="WP_232650247.1">
    <property type="nucleotide sequence ID" value="NZ_JAJSBI010000010.1"/>
</dbReference>
<evidence type="ECO:0000259" key="3">
    <source>
        <dbReference type="PROSITE" id="PS51186"/>
    </source>
</evidence>
<dbReference type="GO" id="GO:0004721">
    <property type="term" value="F:phosphoprotein phosphatase activity"/>
    <property type="evidence" value="ECO:0007669"/>
    <property type="project" value="InterPro"/>
</dbReference>
<keyword evidence="5" id="KW-1185">Reference proteome</keyword>
<proteinExistence type="inferred from homology"/>
<dbReference type="PROSITE" id="PS50056">
    <property type="entry name" value="TYR_PHOSPHATASE_2"/>
    <property type="match status" value="1"/>
</dbReference>
<dbReference type="PROSITE" id="PS00383">
    <property type="entry name" value="TYR_PHOSPHATASE_1"/>
    <property type="match status" value="1"/>
</dbReference>
<accession>A0A9Q3VPE6</accession>
<dbReference type="InterPro" id="IPR016181">
    <property type="entry name" value="Acyl_CoA_acyltransferase"/>
</dbReference>
<keyword evidence="4" id="KW-0012">Acyltransferase</keyword>
<dbReference type="Pfam" id="PF13350">
    <property type="entry name" value="Y_phosphatase3"/>
    <property type="match status" value="1"/>
</dbReference>
<evidence type="ECO:0000256" key="1">
    <source>
        <dbReference type="ARBA" id="ARBA00009580"/>
    </source>
</evidence>
<dbReference type="EC" id="2.3.1.-" evidence="4"/>
<comment type="caution">
    <text evidence="4">The sequence shown here is derived from an EMBL/GenBank/DDBJ whole genome shotgun (WGS) entry which is preliminary data.</text>
</comment>
<dbReference type="InterPro" id="IPR029021">
    <property type="entry name" value="Prot-tyrosine_phosphatase-like"/>
</dbReference>
<name>A0A9Q3VPE6_9ACTN</name>
<comment type="similarity">
    <text evidence="1">Belongs to the protein-tyrosine phosphatase family.</text>
</comment>
<dbReference type="Gene3D" id="3.90.190.10">
    <property type="entry name" value="Protein tyrosine phosphatase superfamily"/>
    <property type="match status" value="1"/>
</dbReference>
<dbReference type="PANTHER" id="PTHR31126:SF1">
    <property type="entry name" value="TYROSINE SPECIFIC PROTEIN PHOSPHATASES DOMAIN-CONTAINING PROTEIN"/>
    <property type="match status" value="1"/>
</dbReference>
<dbReference type="PANTHER" id="PTHR31126">
    <property type="entry name" value="TYROSINE-PROTEIN PHOSPHATASE"/>
    <property type="match status" value="1"/>
</dbReference>
<dbReference type="InterPro" id="IPR000387">
    <property type="entry name" value="Tyr_Pase_dom"/>
</dbReference>
<dbReference type="EMBL" id="JAJSBI010000010">
    <property type="protein sequence ID" value="MCD9876046.1"/>
    <property type="molecule type" value="Genomic_DNA"/>
</dbReference>
<dbReference type="SUPFAM" id="SSF55729">
    <property type="entry name" value="Acyl-CoA N-acyltransferases (Nat)"/>
    <property type="match status" value="1"/>
</dbReference>
<sequence length="421" mass="47016">MDRHIAFDALHNFRDLGGYTTPDGHRIRPGRLYRADSPGKLTEGTQDWDHFLSLGIRTVIDLRHPWEAEARGRIPFHPSFAYHNLSIEHRAYEQAVQAPGVDPGPYLAERYMEVAEDGVKEIRRALELVAEAAESAEPLVFHCASGKDRTGQLAALILTLLGIPETAIIEDYSLTELATPGILASWKSRNDGREPTWPGFGRAPQTVMRTFLSSMKTRYGSLEDYITRELSLDAAALATTLRTALLEPQPTEWPPLTYRRATPPDARTLVRLRDSAALWQLARGIDQWKPGEKDETHFRTRMEQGEVWLAHAGPHLAGAWELWWDDPAAWGPRPADAGYIHRLMTTPHTAPPGAGRRMLAEAESRITATGRPYARLDCLASNPRLRAYYESAGYRVVGEQLAKDGGSGSPYAVTLLEKRLT</sequence>
<feature type="domain" description="Tyrosine specific protein phosphatases" evidence="2">
    <location>
        <begin position="120"/>
        <end position="158"/>
    </location>
</feature>
<reference evidence="4" key="1">
    <citation type="submission" date="2021-12" db="EMBL/GenBank/DDBJ databases">
        <authorList>
            <person name="Lee J.-H."/>
            <person name="Kim S.-B."/>
        </authorList>
    </citation>
    <scope>NUCLEOTIDE SEQUENCE</scope>
    <source>
        <strain evidence="4">NR30</strain>
    </source>
</reference>
<protein>
    <submittedName>
        <fullName evidence="4">GNAT family N-acetyltransferase</fullName>
        <ecNumber evidence="4">2.3.1.-</ecNumber>
    </submittedName>
</protein>
<keyword evidence="4" id="KW-0808">Transferase</keyword>
<dbReference type="Pfam" id="PF13673">
    <property type="entry name" value="Acetyltransf_10"/>
    <property type="match status" value="1"/>
</dbReference>
<evidence type="ECO:0000259" key="2">
    <source>
        <dbReference type="PROSITE" id="PS50056"/>
    </source>
</evidence>